<name>A0A7J7TTN5_MYOMY</name>
<comment type="caution">
    <text evidence="1">The sequence shown here is derived from an EMBL/GenBank/DDBJ whole genome shotgun (WGS) entry which is preliminary data.</text>
</comment>
<keyword evidence="2" id="KW-1185">Reference proteome</keyword>
<organism evidence="1 2">
    <name type="scientific">Myotis myotis</name>
    <name type="common">Greater mouse-eared bat</name>
    <name type="synonym">Vespertilio myotis</name>
    <dbReference type="NCBI Taxonomy" id="51298"/>
    <lineage>
        <taxon>Eukaryota</taxon>
        <taxon>Metazoa</taxon>
        <taxon>Chordata</taxon>
        <taxon>Craniata</taxon>
        <taxon>Vertebrata</taxon>
        <taxon>Euteleostomi</taxon>
        <taxon>Mammalia</taxon>
        <taxon>Eutheria</taxon>
        <taxon>Laurasiatheria</taxon>
        <taxon>Chiroptera</taxon>
        <taxon>Yangochiroptera</taxon>
        <taxon>Vespertilionidae</taxon>
        <taxon>Myotis</taxon>
    </lineage>
</organism>
<protein>
    <submittedName>
        <fullName evidence="1">Uncharacterized protein</fullName>
    </submittedName>
</protein>
<proteinExistence type="predicted"/>
<evidence type="ECO:0000313" key="1">
    <source>
        <dbReference type="EMBL" id="KAF6303955.1"/>
    </source>
</evidence>
<accession>A0A7J7TTN5</accession>
<evidence type="ECO:0000313" key="2">
    <source>
        <dbReference type="Proteomes" id="UP000527355"/>
    </source>
</evidence>
<gene>
    <name evidence="1" type="ORF">mMyoMyo1_008938</name>
</gene>
<dbReference type="Proteomes" id="UP000527355">
    <property type="component" value="Unassembled WGS sequence"/>
</dbReference>
<dbReference type="AlphaFoldDB" id="A0A7J7TTN5"/>
<dbReference type="EMBL" id="JABWUV010000015">
    <property type="protein sequence ID" value="KAF6303955.1"/>
    <property type="molecule type" value="Genomic_DNA"/>
</dbReference>
<reference evidence="1 2" key="1">
    <citation type="journal article" date="2020" name="Nature">
        <title>Six reference-quality genomes reveal evolution of bat adaptations.</title>
        <authorList>
            <person name="Jebb D."/>
            <person name="Huang Z."/>
            <person name="Pippel M."/>
            <person name="Hughes G.M."/>
            <person name="Lavrichenko K."/>
            <person name="Devanna P."/>
            <person name="Winkler S."/>
            <person name="Jermiin L.S."/>
            <person name="Skirmuntt E.C."/>
            <person name="Katzourakis A."/>
            <person name="Burkitt-Gray L."/>
            <person name="Ray D.A."/>
            <person name="Sullivan K.A.M."/>
            <person name="Roscito J.G."/>
            <person name="Kirilenko B.M."/>
            <person name="Davalos L.M."/>
            <person name="Corthals A.P."/>
            <person name="Power M.L."/>
            <person name="Jones G."/>
            <person name="Ransome R.D."/>
            <person name="Dechmann D.K.N."/>
            <person name="Locatelli A.G."/>
            <person name="Puechmaille S.J."/>
            <person name="Fedrigo O."/>
            <person name="Jarvis E.D."/>
            <person name="Hiller M."/>
            <person name="Vernes S.C."/>
            <person name="Myers E.W."/>
            <person name="Teeling E.C."/>
        </authorList>
    </citation>
    <scope>NUCLEOTIDE SEQUENCE [LARGE SCALE GENOMIC DNA]</scope>
    <source>
        <strain evidence="1">MMyoMyo1</strain>
        <tissue evidence="1">Flight muscle</tissue>
    </source>
</reference>
<sequence length="140" mass="15976">MSDYLLRGRAVFGGHPSISREGTLDFQGLECDCCCAPYYRRKPVTSWWSLKEGKPSLTTTGWLLLTGRWQMSHMPGRHVGCHSHVQGCFIFFPLPAPPLSLSPFHLLPVRPWQVLKVMVTAERVALPDYSKEKDTLNYRK</sequence>